<keyword evidence="1 2" id="KW-0238">DNA-binding</keyword>
<accession>A0A7C3ZM37</accession>
<proteinExistence type="inferred from homology"/>
<name>A0A7C3ZM37_9CYAN</name>
<dbReference type="InterPro" id="IPR011344">
    <property type="entry name" value="ssDNA-bd"/>
</dbReference>
<dbReference type="InterPro" id="IPR012340">
    <property type="entry name" value="NA-bd_OB-fold"/>
</dbReference>
<dbReference type="PANTHER" id="PTHR10302:SF0">
    <property type="entry name" value="SINGLE-STRANDED DNA-BINDING PROTEIN, MITOCHONDRIAL"/>
    <property type="match status" value="1"/>
</dbReference>
<sequence length="123" mass="13809">MSLNVVTLVGRAGQNPDVKYFESGSVKCSFTLAVNRLSRNSDEPDWFNLEIWGKTAEVAANYVRKGSLIGVTGSLKFDYWQDRTTGVQRSKPVIAVDRLDLLGSRQDTEQHQNTHSRDDDGEF</sequence>
<evidence type="ECO:0000313" key="5">
    <source>
        <dbReference type="EMBL" id="HGG02723.1"/>
    </source>
</evidence>
<dbReference type="CDD" id="cd04496">
    <property type="entry name" value="SSB_OBF"/>
    <property type="match status" value="1"/>
</dbReference>
<dbReference type="PANTHER" id="PTHR10302">
    <property type="entry name" value="SINGLE-STRANDED DNA-BINDING PROTEIN"/>
    <property type="match status" value="1"/>
</dbReference>
<dbReference type="GO" id="GO:0009295">
    <property type="term" value="C:nucleoid"/>
    <property type="evidence" value="ECO:0007669"/>
    <property type="project" value="TreeGrafter"/>
</dbReference>
<comment type="subunit">
    <text evidence="2">Homotetramer.</text>
</comment>
<reference evidence="5" key="1">
    <citation type="journal article" date="2020" name="mSystems">
        <title>Genome- and Community-Level Interaction Insights into Carbon Utilization and Element Cycling Functions of Hydrothermarchaeota in Hydrothermal Sediment.</title>
        <authorList>
            <person name="Zhou Z."/>
            <person name="Liu Y."/>
            <person name="Xu W."/>
            <person name="Pan J."/>
            <person name="Luo Z.H."/>
            <person name="Li M."/>
        </authorList>
    </citation>
    <scope>NUCLEOTIDE SEQUENCE [LARGE SCALE GENOMIC DNA]</scope>
    <source>
        <strain evidence="5">SpSt-374</strain>
    </source>
</reference>
<dbReference type="InterPro" id="IPR000424">
    <property type="entry name" value="Primosome_PriB/ssb"/>
</dbReference>
<dbReference type="SUPFAM" id="SSF50249">
    <property type="entry name" value="Nucleic acid-binding proteins"/>
    <property type="match status" value="1"/>
</dbReference>
<feature type="compositionally biased region" description="Basic and acidic residues" evidence="4">
    <location>
        <begin position="106"/>
        <end position="123"/>
    </location>
</feature>
<protein>
    <recommendedName>
        <fullName evidence="2 3">Single-stranded DNA-binding protein</fullName>
        <shortName evidence="2">SSB</shortName>
    </recommendedName>
</protein>
<comment type="caution">
    <text evidence="2">Lacks conserved residue(s) required for the propagation of feature annotation.</text>
</comment>
<dbReference type="GO" id="GO:0006260">
    <property type="term" value="P:DNA replication"/>
    <property type="evidence" value="ECO:0007669"/>
    <property type="project" value="InterPro"/>
</dbReference>
<dbReference type="HAMAP" id="MF_00984">
    <property type="entry name" value="SSB"/>
    <property type="match status" value="1"/>
</dbReference>
<dbReference type="AlphaFoldDB" id="A0A7C3ZM37"/>
<organism evidence="5">
    <name type="scientific">Planktothricoides sp. SpSt-374</name>
    <dbReference type="NCBI Taxonomy" id="2282167"/>
    <lineage>
        <taxon>Bacteria</taxon>
        <taxon>Bacillati</taxon>
        <taxon>Cyanobacteriota</taxon>
        <taxon>Cyanophyceae</taxon>
        <taxon>Oscillatoriophycideae</taxon>
        <taxon>Oscillatoriales</taxon>
        <taxon>Oscillatoriaceae</taxon>
        <taxon>Planktothricoides</taxon>
    </lineage>
</organism>
<evidence type="ECO:0000256" key="1">
    <source>
        <dbReference type="ARBA" id="ARBA00023125"/>
    </source>
</evidence>
<dbReference type="Pfam" id="PF00436">
    <property type="entry name" value="SSB"/>
    <property type="match status" value="1"/>
</dbReference>
<gene>
    <name evidence="5" type="ORF">ENR15_19300</name>
</gene>
<comment type="caution">
    <text evidence="5">The sequence shown here is derived from an EMBL/GenBank/DDBJ whole genome shotgun (WGS) entry which is preliminary data.</text>
</comment>
<dbReference type="PIRSF" id="PIRSF002070">
    <property type="entry name" value="SSB"/>
    <property type="match status" value="1"/>
</dbReference>
<dbReference type="NCBIfam" id="TIGR00621">
    <property type="entry name" value="ssb"/>
    <property type="match status" value="1"/>
</dbReference>
<dbReference type="Gene3D" id="2.40.50.140">
    <property type="entry name" value="Nucleic acid-binding proteins"/>
    <property type="match status" value="1"/>
</dbReference>
<feature type="region of interest" description="Disordered" evidence="4">
    <location>
        <begin position="104"/>
        <end position="123"/>
    </location>
</feature>
<evidence type="ECO:0000256" key="4">
    <source>
        <dbReference type="SAM" id="MobiDB-lite"/>
    </source>
</evidence>
<dbReference type="PROSITE" id="PS50935">
    <property type="entry name" value="SSB"/>
    <property type="match status" value="1"/>
</dbReference>
<dbReference type="NCBIfam" id="NF005674">
    <property type="entry name" value="PRK07459.1"/>
    <property type="match status" value="1"/>
</dbReference>
<evidence type="ECO:0000256" key="2">
    <source>
        <dbReference type="HAMAP-Rule" id="MF_00984"/>
    </source>
</evidence>
<dbReference type="GO" id="GO:0003697">
    <property type="term" value="F:single-stranded DNA binding"/>
    <property type="evidence" value="ECO:0007669"/>
    <property type="project" value="UniProtKB-UniRule"/>
</dbReference>
<dbReference type="EMBL" id="DSPX01000198">
    <property type="protein sequence ID" value="HGG02723.1"/>
    <property type="molecule type" value="Genomic_DNA"/>
</dbReference>
<evidence type="ECO:0000256" key="3">
    <source>
        <dbReference type="PIRNR" id="PIRNR002070"/>
    </source>
</evidence>